<keyword evidence="4" id="KW-1185">Reference proteome</keyword>
<dbReference type="HOGENOM" id="CLU_016733_5_1_10"/>
<dbReference type="RefSeq" id="WP_015755513.1">
    <property type="nucleotide sequence ID" value="NC_013222.1"/>
</dbReference>
<name>A4CPZ2_ROBBH</name>
<accession>A4CPZ2</accession>
<dbReference type="AlphaFoldDB" id="A4CPZ2"/>
<evidence type="ECO:0000313" key="4">
    <source>
        <dbReference type="Proteomes" id="UP000009049"/>
    </source>
</evidence>
<dbReference type="InterPro" id="IPR000089">
    <property type="entry name" value="Biotin_lipoyl"/>
</dbReference>
<protein>
    <submittedName>
        <fullName evidence="3">Pyruvate carboxylase</fullName>
    </submittedName>
</protein>
<dbReference type="STRING" id="313596.RB2501_01585"/>
<dbReference type="OrthoDB" id="9812676at2"/>
<dbReference type="eggNOG" id="COG4770">
    <property type="taxonomic scope" value="Bacteria"/>
</dbReference>
<dbReference type="PROSITE" id="PS00188">
    <property type="entry name" value="BIOTIN"/>
    <property type="match status" value="1"/>
</dbReference>
<reference evidence="3 4" key="1">
    <citation type="journal article" date="2009" name="J. Bacteriol.">
        <title>Complete genome sequence of Robiginitalea biformata HTCC2501.</title>
        <authorList>
            <person name="Oh H.M."/>
            <person name="Giovannoni S.J."/>
            <person name="Lee K."/>
            <person name="Ferriera S."/>
            <person name="Johnson J."/>
            <person name="Cho J.C."/>
        </authorList>
    </citation>
    <scope>NUCLEOTIDE SEQUENCE [LARGE SCALE GENOMIC DNA]</scope>
    <source>
        <strain evidence="4">ATCC BAA-864 / HTCC2501 / KCTC 12146</strain>
    </source>
</reference>
<sequence length="161" mass="17851">MTNAFRATVDGSRSFELDAEEARRLDLVPAGSGEWHLLEDHHSSRIRILASRPGEKYYRIGVNNRIFDVRLADDLDLQIDRMGFELQSAQRVSRIEAPMPGLILSVQVSEGDRVSEGDPLLVLEAMKMENAILAPADGVIGHVAVREGDAVEKKAVLVEFE</sequence>
<dbReference type="InterPro" id="IPR001882">
    <property type="entry name" value="Biotin_BS"/>
</dbReference>
<dbReference type="SUPFAM" id="SSF51230">
    <property type="entry name" value="Single hybrid motif"/>
    <property type="match status" value="1"/>
</dbReference>
<evidence type="ECO:0000256" key="1">
    <source>
        <dbReference type="ARBA" id="ARBA00023267"/>
    </source>
</evidence>
<gene>
    <name evidence="3" type="ordered locus">RB2501_01585</name>
</gene>
<proteinExistence type="predicted"/>
<dbReference type="PANTHER" id="PTHR45266:SF3">
    <property type="entry name" value="OXALOACETATE DECARBOXYLASE ALPHA CHAIN"/>
    <property type="match status" value="1"/>
</dbReference>
<dbReference type="InterPro" id="IPR050709">
    <property type="entry name" value="Biotin_Carboxyl_Carrier/Decarb"/>
</dbReference>
<dbReference type="FunFam" id="2.40.50.100:FF:000003">
    <property type="entry name" value="Acetyl-CoA carboxylase biotin carboxyl carrier protein"/>
    <property type="match status" value="1"/>
</dbReference>
<keyword evidence="1" id="KW-0092">Biotin</keyword>
<dbReference type="Gene3D" id="2.40.50.100">
    <property type="match status" value="1"/>
</dbReference>
<evidence type="ECO:0000259" key="2">
    <source>
        <dbReference type="PROSITE" id="PS50968"/>
    </source>
</evidence>
<keyword evidence="3" id="KW-0670">Pyruvate</keyword>
<dbReference type="KEGG" id="rbi:RB2501_01585"/>
<feature type="domain" description="Lipoyl-binding" evidence="2">
    <location>
        <begin position="83"/>
        <end position="161"/>
    </location>
</feature>
<dbReference type="Proteomes" id="UP000009049">
    <property type="component" value="Chromosome"/>
</dbReference>
<dbReference type="CDD" id="cd06850">
    <property type="entry name" value="biotinyl_domain"/>
    <property type="match status" value="1"/>
</dbReference>
<organism evidence="3 4">
    <name type="scientific">Robiginitalea biformata (strain ATCC BAA-864 / DSM 15991 / KCTC 12146 / HTCC2501)</name>
    <dbReference type="NCBI Taxonomy" id="313596"/>
    <lineage>
        <taxon>Bacteria</taxon>
        <taxon>Pseudomonadati</taxon>
        <taxon>Bacteroidota</taxon>
        <taxon>Flavobacteriia</taxon>
        <taxon>Flavobacteriales</taxon>
        <taxon>Flavobacteriaceae</taxon>
        <taxon>Robiginitalea</taxon>
    </lineage>
</organism>
<evidence type="ECO:0000313" key="3">
    <source>
        <dbReference type="EMBL" id="EAR14077.1"/>
    </source>
</evidence>
<dbReference type="PROSITE" id="PS50968">
    <property type="entry name" value="BIOTINYL_LIPOYL"/>
    <property type="match status" value="1"/>
</dbReference>
<dbReference type="InterPro" id="IPR011053">
    <property type="entry name" value="Single_hybrid_motif"/>
</dbReference>
<dbReference type="PANTHER" id="PTHR45266">
    <property type="entry name" value="OXALOACETATE DECARBOXYLASE ALPHA CHAIN"/>
    <property type="match status" value="1"/>
</dbReference>
<dbReference type="EMBL" id="CP001712">
    <property type="protein sequence ID" value="EAR14077.1"/>
    <property type="molecule type" value="Genomic_DNA"/>
</dbReference>
<dbReference type="Pfam" id="PF00364">
    <property type="entry name" value="Biotin_lipoyl"/>
    <property type="match status" value="1"/>
</dbReference>